<sequence>MVKLSRRFLAILRNAFLILYALFALFPLFWMLLISFKHDRDVYTTTFVFSPTVENYTTLITDGVYVHFFLNNLIVSGGAVLLSVVVGVPAAYAFARFKFKGQESLAFTLLSFRFAPEILVILPLYLIYQQLGLYNTHFGLIWVLQLITLPLIVWVLRGYFEEISPEIEHAARMDGYPWWHVFLKILMPLIKPGLVASALLSFIFAWNNFTFPLLLGSQDVMTTTVGTLRYISSETVQYGQMAAAATVATIPQIVLAMLIQKHLVRGLSMGAVKG</sequence>
<dbReference type="EMBL" id="CP019699">
    <property type="protein sequence ID" value="AQS56128.1"/>
    <property type="molecule type" value="Genomic_DNA"/>
</dbReference>
<dbReference type="InterPro" id="IPR050901">
    <property type="entry name" value="BP-dep_ABC_trans_perm"/>
</dbReference>
<keyword evidence="10" id="KW-1185">Reference proteome</keyword>
<keyword evidence="4 7" id="KW-0812">Transmembrane</keyword>
<evidence type="ECO:0000256" key="2">
    <source>
        <dbReference type="ARBA" id="ARBA00022448"/>
    </source>
</evidence>
<evidence type="ECO:0000256" key="3">
    <source>
        <dbReference type="ARBA" id="ARBA00022475"/>
    </source>
</evidence>
<dbReference type="InterPro" id="IPR000515">
    <property type="entry name" value="MetI-like"/>
</dbReference>
<evidence type="ECO:0000256" key="5">
    <source>
        <dbReference type="ARBA" id="ARBA00022989"/>
    </source>
</evidence>
<evidence type="ECO:0000256" key="4">
    <source>
        <dbReference type="ARBA" id="ARBA00022692"/>
    </source>
</evidence>
<evidence type="ECO:0000313" key="9">
    <source>
        <dbReference type="EMBL" id="AQS56128.1"/>
    </source>
</evidence>
<dbReference type="STRING" id="1471761.B0W44_10480"/>
<dbReference type="PANTHER" id="PTHR32243">
    <property type="entry name" value="MALTOSE TRANSPORT SYSTEM PERMEASE-RELATED"/>
    <property type="match status" value="1"/>
</dbReference>
<gene>
    <name evidence="9" type="ORF">B0W44_10480</name>
</gene>
<dbReference type="PANTHER" id="PTHR32243:SF18">
    <property type="entry name" value="INNER MEMBRANE ABC TRANSPORTER PERMEASE PROTEIN YCJP"/>
    <property type="match status" value="1"/>
</dbReference>
<proteinExistence type="inferred from homology"/>
<dbReference type="AlphaFoldDB" id="A0A1U9K7X0"/>
<evidence type="ECO:0000256" key="1">
    <source>
        <dbReference type="ARBA" id="ARBA00004651"/>
    </source>
</evidence>
<evidence type="ECO:0000313" key="10">
    <source>
        <dbReference type="Proteomes" id="UP000188603"/>
    </source>
</evidence>
<feature type="transmembrane region" description="Helical" evidence="7">
    <location>
        <begin position="181"/>
        <end position="206"/>
    </location>
</feature>
<dbReference type="CDD" id="cd06261">
    <property type="entry name" value="TM_PBP2"/>
    <property type="match status" value="1"/>
</dbReference>
<feature type="transmembrane region" description="Helical" evidence="7">
    <location>
        <begin position="73"/>
        <end position="95"/>
    </location>
</feature>
<keyword evidence="2 7" id="KW-0813">Transport</keyword>
<comment type="similarity">
    <text evidence="7">Belongs to the binding-protein-dependent transport system permease family.</text>
</comment>
<evidence type="ECO:0000256" key="7">
    <source>
        <dbReference type="RuleBase" id="RU363032"/>
    </source>
</evidence>
<keyword evidence="3" id="KW-1003">Cell membrane</keyword>
<feature type="domain" description="ABC transmembrane type-1" evidence="8">
    <location>
        <begin position="69"/>
        <end position="259"/>
    </location>
</feature>
<comment type="subcellular location">
    <subcellularLocation>
        <location evidence="1 7">Cell membrane</location>
        <topology evidence="1 7">Multi-pass membrane protein</topology>
    </subcellularLocation>
</comment>
<evidence type="ECO:0000256" key="6">
    <source>
        <dbReference type="ARBA" id="ARBA00023136"/>
    </source>
</evidence>
<keyword evidence="6 7" id="KW-0472">Membrane</keyword>
<dbReference type="GO" id="GO:0005886">
    <property type="term" value="C:plasma membrane"/>
    <property type="evidence" value="ECO:0007669"/>
    <property type="project" value="UniProtKB-SubCell"/>
</dbReference>
<feature type="transmembrane region" description="Helical" evidence="7">
    <location>
        <begin position="140"/>
        <end position="160"/>
    </location>
</feature>
<feature type="transmembrane region" description="Helical" evidence="7">
    <location>
        <begin position="107"/>
        <end position="128"/>
    </location>
</feature>
<organism evidence="9 10">
    <name type="scientific">Novibacillus thermophilus</name>
    <dbReference type="NCBI Taxonomy" id="1471761"/>
    <lineage>
        <taxon>Bacteria</taxon>
        <taxon>Bacillati</taxon>
        <taxon>Bacillota</taxon>
        <taxon>Bacilli</taxon>
        <taxon>Bacillales</taxon>
        <taxon>Thermoactinomycetaceae</taxon>
        <taxon>Novibacillus</taxon>
    </lineage>
</organism>
<name>A0A1U9K7X0_9BACL</name>
<dbReference type="SUPFAM" id="SSF161098">
    <property type="entry name" value="MetI-like"/>
    <property type="match status" value="1"/>
</dbReference>
<evidence type="ECO:0000259" key="8">
    <source>
        <dbReference type="PROSITE" id="PS50928"/>
    </source>
</evidence>
<reference evidence="9 10" key="1">
    <citation type="journal article" date="2015" name="Int. J. Syst. Evol. Microbiol.">
        <title>Novibacillus thermophilus gen. nov., sp. nov., a Gram-staining-negative and moderately thermophilic member of the family Thermoactinomycetaceae.</title>
        <authorList>
            <person name="Yang G."/>
            <person name="Chen J."/>
            <person name="Zhou S."/>
        </authorList>
    </citation>
    <scope>NUCLEOTIDE SEQUENCE [LARGE SCALE GENOMIC DNA]</scope>
    <source>
        <strain evidence="9 10">SG-1</strain>
    </source>
</reference>
<dbReference type="Gene3D" id="1.10.3720.10">
    <property type="entry name" value="MetI-like"/>
    <property type="match status" value="1"/>
</dbReference>
<dbReference type="GO" id="GO:0055085">
    <property type="term" value="P:transmembrane transport"/>
    <property type="evidence" value="ECO:0007669"/>
    <property type="project" value="InterPro"/>
</dbReference>
<feature type="transmembrane region" description="Helical" evidence="7">
    <location>
        <begin position="12"/>
        <end position="33"/>
    </location>
</feature>
<protein>
    <submittedName>
        <fullName evidence="9">Sugar ABC transporter permease</fullName>
    </submittedName>
</protein>
<dbReference type="PROSITE" id="PS50928">
    <property type="entry name" value="ABC_TM1"/>
    <property type="match status" value="1"/>
</dbReference>
<dbReference type="InterPro" id="IPR035906">
    <property type="entry name" value="MetI-like_sf"/>
</dbReference>
<accession>A0A1U9K7X0</accession>
<dbReference type="KEGG" id="ntr:B0W44_10480"/>
<feature type="transmembrane region" description="Helical" evidence="7">
    <location>
        <begin position="238"/>
        <end position="259"/>
    </location>
</feature>
<keyword evidence="5 7" id="KW-1133">Transmembrane helix</keyword>
<dbReference type="Proteomes" id="UP000188603">
    <property type="component" value="Chromosome"/>
</dbReference>
<dbReference type="Pfam" id="PF00528">
    <property type="entry name" value="BPD_transp_1"/>
    <property type="match status" value="1"/>
</dbReference>